<dbReference type="EMBL" id="HBGH01002971">
    <property type="protein sequence ID" value="CAD9227428.1"/>
    <property type="molecule type" value="Transcribed_RNA"/>
</dbReference>
<dbReference type="Pfam" id="PF12937">
    <property type="entry name" value="F-box-like"/>
    <property type="match status" value="1"/>
</dbReference>
<feature type="domain" description="F-box" evidence="1">
    <location>
        <begin position="318"/>
        <end position="365"/>
    </location>
</feature>
<gene>
    <name evidence="2" type="ORF">CCAE0312_LOCUS1608</name>
</gene>
<dbReference type="PROSITE" id="PS50181">
    <property type="entry name" value="FBOX"/>
    <property type="match status" value="1"/>
</dbReference>
<reference evidence="2" key="1">
    <citation type="submission" date="2021-01" db="EMBL/GenBank/DDBJ databases">
        <authorList>
            <person name="Corre E."/>
            <person name="Pelletier E."/>
            <person name="Niang G."/>
            <person name="Scheremetjew M."/>
            <person name="Finn R."/>
            <person name="Kale V."/>
            <person name="Holt S."/>
            <person name="Cochrane G."/>
            <person name="Meng A."/>
            <person name="Brown T."/>
            <person name="Cohen L."/>
        </authorList>
    </citation>
    <scope>NUCLEOTIDE SEQUENCE</scope>
    <source>
        <strain evidence="2">SAG 36.94</strain>
    </source>
</reference>
<dbReference type="InterPro" id="IPR001810">
    <property type="entry name" value="F-box_dom"/>
</dbReference>
<proteinExistence type="predicted"/>
<protein>
    <recommendedName>
        <fullName evidence="1">F-box domain-containing protein</fullName>
    </recommendedName>
</protein>
<dbReference type="AlphaFoldDB" id="A0A7S1T855"/>
<name>A0A7S1T855_9RHOD</name>
<dbReference type="InterPro" id="IPR036770">
    <property type="entry name" value="Ankyrin_rpt-contain_sf"/>
</dbReference>
<evidence type="ECO:0000313" key="2">
    <source>
        <dbReference type="EMBL" id="CAD9227428.1"/>
    </source>
</evidence>
<organism evidence="2">
    <name type="scientific">Compsopogon caeruleus</name>
    <dbReference type="NCBI Taxonomy" id="31354"/>
    <lineage>
        <taxon>Eukaryota</taxon>
        <taxon>Rhodophyta</taxon>
        <taxon>Compsopogonophyceae</taxon>
        <taxon>Compsopogonales</taxon>
        <taxon>Compsopogonaceae</taxon>
        <taxon>Compsopogon</taxon>
    </lineage>
</organism>
<dbReference type="Gene3D" id="1.25.40.20">
    <property type="entry name" value="Ankyrin repeat-containing domain"/>
    <property type="match status" value="1"/>
</dbReference>
<dbReference type="SUPFAM" id="SSF81383">
    <property type="entry name" value="F-box domain"/>
    <property type="match status" value="1"/>
</dbReference>
<dbReference type="InterPro" id="IPR036047">
    <property type="entry name" value="F-box-like_dom_sf"/>
</dbReference>
<dbReference type="SUPFAM" id="SSF48403">
    <property type="entry name" value="Ankyrin repeat"/>
    <property type="match status" value="1"/>
</dbReference>
<evidence type="ECO:0000259" key="1">
    <source>
        <dbReference type="PROSITE" id="PS50181"/>
    </source>
</evidence>
<accession>A0A7S1T855</accession>
<sequence>MMMDVEGFAGARRLVLCGRGDVTQRRVCATCGTEMELHPIQDALARASQSVVPSGDFGLSLSIVHLIRNANDAESALAPFSKCWCCEDALVYPVHVLCRNGMREALEACRSVLNASVDYFEVVDEVGQTPLMAACAILNHERCSDKGREDVFSCIQWLLECGVEPSRAAPMFHGGQTALHKLCLRIPMKGNSMLRRRFTRSSPGSWVTPNCSSTSGSESDRLGELPTQTIDTFRLLLYHGADARLHDSKGKTPYRVAMDSGHLSVARCLVTLSHELVRFGSLFRTLEPQRVNVDSQHEAQRESREDDHQEQANLLVPELTLEHLPVDAIVRISLFLSPRDLVLGLGRVSRSLRRIARSSPVWVRFKVSSTNECD</sequence>